<dbReference type="GO" id="GO:0005762">
    <property type="term" value="C:mitochondrial large ribosomal subunit"/>
    <property type="evidence" value="ECO:0007669"/>
    <property type="project" value="TreeGrafter"/>
</dbReference>
<comment type="caution">
    <text evidence="8">The sequence shown here is derived from an EMBL/GenBank/DDBJ whole genome shotgun (WGS) entry which is preliminary data.</text>
</comment>
<proteinExistence type="inferred from homology"/>
<comment type="similarity">
    <text evidence="2">Belongs to the mitochondrion-specific ribosomal protein mL50 family.</text>
</comment>
<keyword evidence="9" id="KW-1185">Reference proteome</keyword>
<evidence type="ECO:0000256" key="7">
    <source>
        <dbReference type="ARBA" id="ARBA00035398"/>
    </source>
</evidence>
<accession>A0AAW1UT58</accession>
<dbReference type="AlphaFoldDB" id="A0AAW1UT58"/>
<dbReference type="Proteomes" id="UP001431783">
    <property type="component" value="Unassembled WGS sequence"/>
</dbReference>
<dbReference type="PANTHER" id="PTHR31542">
    <property type="entry name" value="39A RIBOSOMAL PROTEIN L50, MITOCHONDRIAL"/>
    <property type="match status" value="1"/>
</dbReference>
<name>A0AAW1UT58_9CUCU</name>
<evidence type="ECO:0000256" key="1">
    <source>
        <dbReference type="ARBA" id="ARBA00004173"/>
    </source>
</evidence>
<reference evidence="8 9" key="1">
    <citation type="submission" date="2023-03" db="EMBL/GenBank/DDBJ databases">
        <title>Genome insight into feeding habits of ladybird beetles.</title>
        <authorList>
            <person name="Li H.-S."/>
            <person name="Huang Y.-H."/>
            <person name="Pang H."/>
        </authorList>
    </citation>
    <scope>NUCLEOTIDE SEQUENCE [LARGE SCALE GENOMIC DNA]</scope>
    <source>
        <strain evidence="8">SYSU_2023b</strain>
        <tissue evidence="8">Whole body</tissue>
    </source>
</reference>
<evidence type="ECO:0000256" key="4">
    <source>
        <dbReference type="ARBA" id="ARBA00023128"/>
    </source>
</evidence>
<evidence type="ECO:0000256" key="6">
    <source>
        <dbReference type="ARBA" id="ARBA00035183"/>
    </source>
</evidence>
<evidence type="ECO:0000256" key="3">
    <source>
        <dbReference type="ARBA" id="ARBA00022980"/>
    </source>
</evidence>
<gene>
    <name evidence="8" type="ORF">WA026_001343</name>
</gene>
<keyword evidence="3" id="KW-0689">Ribosomal protein</keyword>
<sequence>MAAILRHSVCRSSEILLPTTTLIRHYATKAEKKKGIDRKPTPTINSTAESLSAKGFLRPQRNYTPPKDVDQSLNEIFTDIFGKEFNNIILDDIPKKSTLLNACYKKFQHSVPNSLLRWVNSLEDVRRFYRTRVDATTPLDKMKTMDLPENLHVQYDYHRFHPDTDTKFGGQTAFNRRSTIVTGLKYKDKYPGHTQNTTWPFNS</sequence>
<dbReference type="EMBL" id="JARQZJ010000091">
    <property type="protein sequence ID" value="KAK9883145.1"/>
    <property type="molecule type" value="Genomic_DNA"/>
</dbReference>
<evidence type="ECO:0000256" key="5">
    <source>
        <dbReference type="ARBA" id="ARBA00023274"/>
    </source>
</evidence>
<evidence type="ECO:0000256" key="2">
    <source>
        <dbReference type="ARBA" id="ARBA00008860"/>
    </source>
</evidence>
<comment type="subcellular location">
    <subcellularLocation>
        <location evidence="1">Mitochondrion</location>
    </subcellularLocation>
</comment>
<evidence type="ECO:0000313" key="9">
    <source>
        <dbReference type="Proteomes" id="UP001431783"/>
    </source>
</evidence>
<organism evidence="8 9">
    <name type="scientific">Henosepilachna vigintioctopunctata</name>
    <dbReference type="NCBI Taxonomy" id="420089"/>
    <lineage>
        <taxon>Eukaryota</taxon>
        <taxon>Metazoa</taxon>
        <taxon>Ecdysozoa</taxon>
        <taxon>Arthropoda</taxon>
        <taxon>Hexapoda</taxon>
        <taxon>Insecta</taxon>
        <taxon>Pterygota</taxon>
        <taxon>Neoptera</taxon>
        <taxon>Endopterygota</taxon>
        <taxon>Coleoptera</taxon>
        <taxon>Polyphaga</taxon>
        <taxon>Cucujiformia</taxon>
        <taxon>Coccinelloidea</taxon>
        <taxon>Coccinellidae</taxon>
        <taxon>Epilachninae</taxon>
        <taxon>Epilachnini</taxon>
        <taxon>Henosepilachna</taxon>
    </lineage>
</organism>
<keyword evidence="4" id="KW-0496">Mitochondrion</keyword>
<evidence type="ECO:0000313" key="8">
    <source>
        <dbReference type="EMBL" id="KAK9883145.1"/>
    </source>
</evidence>
<dbReference type="InterPro" id="IPR018305">
    <property type="entry name" value="Ribosomal_m50"/>
</dbReference>
<dbReference type="PANTHER" id="PTHR31542:SF1">
    <property type="entry name" value="LARGE RIBOSOMAL SUBUNIT PROTEIN ML50"/>
    <property type="match status" value="1"/>
</dbReference>
<protein>
    <recommendedName>
        <fullName evidence="6">Large ribosomal subunit protein mL50</fullName>
    </recommendedName>
    <alternativeName>
        <fullName evidence="7">39S ribosomal protein L50, mitochondrial</fullName>
    </alternativeName>
</protein>
<keyword evidence="5" id="KW-0687">Ribonucleoprotein</keyword>